<dbReference type="InterPro" id="IPR008271">
    <property type="entry name" value="Ser/Thr_kinase_AS"/>
</dbReference>
<dbReference type="GeneTree" id="ENSGT00940000163418"/>
<dbReference type="STRING" id="48699.ENSPLAP00000005446"/>
<evidence type="ECO:0000313" key="4">
    <source>
        <dbReference type="Proteomes" id="UP000261500"/>
    </source>
</evidence>
<evidence type="ECO:0000259" key="2">
    <source>
        <dbReference type="PROSITE" id="PS50011"/>
    </source>
</evidence>
<dbReference type="Ensembl" id="ENSPLAT00000007934.1">
    <property type="protein sequence ID" value="ENSPLAP00000005446.1"/>
    <property type="gene ID" value="ENSPLAG00000007361.1"/>
</dbReference>
<dbReference type="PROSITE" id="PS00108">
    <property type="entry name" value="PROTEIN_KINASE_ST"/>
    <property type="match status" value="1"/>
</dbReference>
<feature type="domain" description="Protein kinase" evidence="2">
    <location>
        <begin position="22"/>
        <end position="194"/>
    </location>
</feature>
<protein>
    <recommendedName>
        <fullName evidence="2">Protein kinase domain-containing protein</fullName>
    </recommendedName>
</protein>
<dbReference type="InterPro" id="IPR011009">
    <property type="entry name" value="Kinase-like_dom_sf"/>
</dbReference>
<dbReference type="Proteomes" id="UP000261500">
    <property type="component" value="Unplaced"/>
</dbReference>
<dbReference type="GO" id="GO:0004672">
    <property type="term" value="F:protein kinase activity"/>
    <property type="evidence" value="ECO:0007669"/>
    <property type="project" value="InterPro"/>
</dbReference>
<dbReference type="AlphaFoldDB" id="A0A3B3TYN1"/>
<sequence length="194" mass="21835">MSSGILGGSSFDQIRFVPPVAEAAVFLVSRGRFGVIRECRENATGKIYMAKIIPYSQESKQGVLKEYEILKSLHSEKVMALHEAYVTPRYLVLLFKCSLFLRFRYSEDDVVGYLVQILQAVEYLHNRRVLHLDLKPENILVTNLNVVKIVDFGSAQSFNPLHLEPKGTGAGTLEYMGKDPRHNSSSTLQNKSTV</sequence>
<feature type="region of interest" description="Disordered" evidence="1">
    <location>
        <begin position="172"/>
        <end position="194"/>
    </location>
</feature>
<dbReference type="PROSITE" id="PS50011">
    <property type="entry name" value="PROTEIN_KINASE_DOM"/>
    <property type="match status" value="1"/>
</dbReference>
<dbReference type="PANTHER" id="PTHR24347">
    <property type="entry name" value="SERINE/THREONINE-PROTEIN KINASE"/>
    <property type="match status" value="1"/>
</dbReference>
<proteinExistence type="predicted"/>
<dbReference type="GO" id="GO:0005524">
    <property type="term" value="F:ATP binding"/>
    <property type="evidence" value="ECO:0007669"/>
    <property type="project" value="InterPro"/>
</dbReference>
<evidence type="ECO:0000313" key="3">
    <source>
        <dbReference type="Ensembl" id="ENSPLAP00000005446.1"/>
    </source>
</evidence>
<organism evidence="3 4">
    <name type="scientific">Poecilia latipinna</name>
    <name type="common">sailfin molly</name>
    <dbReference type="NCBI Taxonomy" id="48699"/>
    <lineage>
        <taxon>Eukaryota</taxon>
        <taxon>Metazoa</taxon>
        <taxon>Chordata</taxon>
        <taxon>Craniata</taxon>
        <taxon>Vertebrata</taxon>
        <taxon>Euteleostomi</taxon>
        <taxon>Actinopterygii</taxon>
        <taxon>Neopterygii</taxon>
        <taxon>Teleostei</taxon>
        <taxon>Neoteleostei</taxon>
        <taxon>Acanthomorphata</taxon>
        <taxon>Ovalentaria</taxon>
        <taxon>Atherinomorphae</taxon>
        <taxon>Cyprinodontiformes</taxon>
        <taxon>Poeciliidae</taxon>
        <taxon>Poeciliinae</taxon>
        <taxon>Poecilia</taxon>
    </lineage>
</organism>
<dbReference type="Gene3D" id="3.30.200.20">
    <property type="entry name" value="Phosphorylase Kinase, domain 1"/>
    <property type="match status" value="1"/>
</dbReference>
<reference evidence="3" key="2">
    <citation type="submission" date="2025-09" db="UniProtKB">
        <authorList>
            <consortium name="Ensembl"/>
        </authorList>
    </citation>
    <scope>IDENTIFICATION</scope>
</reference>
<name>A0A3B3TYN1_9TELE</name>
<dbReference type="SUPFAM" id="SSF56112">
    <property type="entry name" value="Protein kinase-like (PK-like)"/>
    <property type="match status" value="1"/>
</dbReference>
<dbReference type="Pfam" id="PF00069">
    <property type="entry name" value="Pkinase"/>
    <property type="match status" value="1"/>
</dbReference>
<keyword evidence="4" id="KW-1185">Reference proteome</keyword>
<feature type="compositionally biased region" description="Polar residues" evidence="1">
    <location>
        <begin position="183"/>
        <end position="194"/>
    </location>
</feature>
<dbReference type="SMART" id="SM00220">
    <property type="entry name" value="S_TKc"/>
    <property type="match status" value="1"/>
</dbReference>
<evidence type="ECO:0000256" key="1">
    <source>
        <dbReference type="SAM" id="MobiDB-lite"/>
    </source>
</evidence>
<reference evidence="3" key="1">
    <citation type="submission" date="2025-08" db="UniProtKB">
        <authorList>
            <consortium name="Ensembl"/>
        </authorList>
    </citation>
    <scope>IDENTIFICATION</scope>
</reference>
<dbReference type="Gene3D" id="1.10.510.10">
    <property type="entry name" value="Transferase(Phosphotransferase) domain 1"/>
    <property type="match status" value="1"/>
</dbReference>
<accession>A0A3B3TYN1</accession>
<dbReference type="InterPro" id="IPR000719">
    <property type="entry name" value="Prot_kinase_dom"/>
</dbReference>